<dbReference type="Gene3D" id="3.90.640.10">
    <property type="entry name" value="Actin, Chain A, domain 4"/>
    <property type="match status" value="1"/>
</dbReference>
<dbReference type="EMBL" id="FUEG01000004">
    <property type="protein sequence ID" value="SJL03884.1"/>
    <property type="molecule type" value="Genomic_DNA"/>
</dbReference>
<evidence type="ECO:0000313" key="4">
    <source>
        <dbReference type="Proteomes" id="UP000219338"/>
    </source>
</evidence>
<dbReference type="OMA" id="AYKCMWA"/>
<keyword evidence="4" id="KW-1185">Reference proteome</keyword>
<dbReference type="InterPro" id="IPR043129">
    <property type="entry name" value="ATPase_NBD"/>
</dbReference>
<dbReference type="InterPro" id="IPR004000">
    <property type="entry name" value="Actin"/>
</dbReference>
<dbReference type="AlphaFoldDB" id="A0A284R591"/>
<reference evidence="4" key="1">
    <citation type="journal article" date="2017" name="Nat. Ecol. Evol.">
        <title>Genome expansion and lineage-specific genetic innovations in the forest pathogenic fungi Armillaria.</title>
        <authorList>
            <person name="Sipos G."/>
            <person name="Prasanna A.N."/>
            <person name="Walter M.C."/>
            <person name="O'Connor E."/>
            <person name="Balint B."/>
            <person name="Krizsan K."/>
            <person name="Kiss B."/>
            <person name="Hess J."/>
            <person name="Varga T."/>
            <person name="Slot J."/>
            <person name="Riley R."/>
            <person name="Boka B."/>
            <person name="Rigling D."/>
            <person name="Barry K."/>
            <person name="Lee J."/>
            <person name="Mihaltcheva S."/>
            <person name="LaButti K."/>
            <person name="Lipzen A."/>
            <person name="Waldron R."/>
            <person name="Moloney N.M."/>
            <person name="Sperisen C."/>
            <person name="Kredics L."/>
            <person name="Vagvoelgyi C."/>
            <person name="Patrignani A."/>
            <person name="Fitzpatrick D."/>
            <person name="Nagy I."/>
            <person name="Doyle S."/>
            <person name="Anderson J.B."/>
            <person name="Grigoriev I.V."/>
            <person name="Gueldener U."/>
            <person name="Muensterkoetter M."/>
            <person name="Nagy L.G."/>
        </authorList>
    </citation>
    <scope>NUCLEOTIDE SEQUENCE [LARGE SCALE GENOMIC DNA]</scope>
    <source>
        <strain evidence="4">C18/9</strain>
    </source>
</reference>
<dbReference type="CDD" id="cd10206">
    <property type="entry name" value="ASKHA_NBD_Arp8-like"/>
    <property type="match status" value="1"/>
</dbReference>
<organism evidence="3 4">
    <name type="scientific">Armillaria ostoyae</name>
    <name type="common">Armillaria root rot fungus</name>
    <dbReference type="NCBI Taxonomy" id="47428"/>
    <lineage>
        <taxon>Eukaryota</taxon>
        <taxon>Fungi</taxon>
        <taxon>Dikarya</taxon>
        <taxon>Basidiomycota</taxon>
        <taxon>Agaricomycotina</taxon>
        <taxon>Agaricomycetes</taxon>
        <taxon>Agaricomycetidae</taxon>
        <taxon>Agaricales</taxon>
        <taxon>Marasmiineae</taxon>
        <taxon>Physalacriaceae</taxon>
        <taxon>Armillaria</taxon>
    </lineage>
</organism>
<feature type="region of interest" description="Disordered" evidence="2">
    <location>
        <begin position="475"/>
        <end position="550"/>
    </location>
</feature>
<evidence type="ECO:0000313" key="3">
    <source>
        <dbReference type="EMBL" id="SJL03884.1"/>
    </source>
</evidence>
<dbReference type="SMART" id="SM00268">
    <property type="entry name" value="ACTIN"/>
    <property type="match status" value="1"/>
</dbReference>
<dbReference type="OrthoDB" id="5572108at2759"/>
<protein>
    <submittedName>
        <fullName evidence="3">Uncharacterized protein</fullName>
    </submittedName>
</protein>
<dbReference type="STRING" id="47428.A0A284R591"/>
<comment type="similarity">
    <text evidence="1">Belongs to the actin family.</text>
</comment>
<name>A0A284R591_ARMOS</name>
<dbReference type="PANTHER" id="PTHR11937">
    <property type="entry name" value="ACTIN"/>
    <property type="match status" value="1"/>
</dbReference>
<sequence>MPRGIPNVKRDDTGLRYTSFNVPLPPNPKHLGTTYLKSDTQTVWYRNSIRKSIAPSEDTNKDRRGTAVLVIHPGSRFLRVGRASDVTPIAVPNVIARRTTPTPAPVFVEGISRPRKGRHGTSSAADSPSVEEGSSSEDPFEEKLSAITVSLRDRMKFYKLRVTPNAASLASTFNTAFQPEIIPEHNDPFQVEWFDESCSEDVLVGEKALRIADPQRAGYSVKWPIYGPNFNTRDYSSLRVLMGDIETILRHTLRDKLNINPRDYGMFSVILILPDFYDRTYVREWVNMLLVGMGFKQLCAQQESLAASYGAGVSNTCVVNIGAKSTSLACVDEGLVIADSRMNLNLGGDDITEFLYVLLERIGFPYRDIDLSRAYDWNIMEDLKARLCTLTESVVALNLYDFVVRRPGKPTEKYGLRAYDEIILAPMCLFEPRVIEFDRKRIGFQLNGHPDVTDDVLEIQGENVTSAMMISTQHLLPSPTSGAPPIDSQDATKSESIDVASVPAPQDSGAGTPMDVDSIKDANRGSGSQQQQPISDAPEPIPPSSSPTSGYDIDVCFEASKLPLDVAIFNSARASGGDDKIRKYLQAVLVIGGGALVPGMAHALESRLQAIATPLVVNMEKVQILAPPKEVDPRVLAWKGAAVLGKMDGSSELWVTPADWDILGMRGLKERCFFL</sequence>
<evidence type="ECO:0000256" key="2">
    <source>
        <dbReference type="SAM" id="MobiDB-lite"/>
    </source>
</evidence>
<proteinExistence type="inferred from homology"/>
<evidence type="ECO:0000256" key="1">
    <source>
        <dbReference type="RuleBase" id="RU000487"/>
    </source>
</evidence>
<gene>
    <name evidence="3" type="ORF">ARMOST_07241</name>
</gene>
<dbReference type="Pfam" id="PF00022">
    <property type="entry name" value="Actin"/>
    <property type="match status" value="2"/>
</dbReference>
<feature type="region of interest" description="Disordered" evidence="2">
    <location>
        <begin position="104"/>
        <end position="139"/>
    </location>
</feature>
<dbReference type="Proteomes" id="UP000219338">
    <property type="component" value="Unassembled WGS sequence"/>
</dbReference>
<accession>A0A284R591</accession>
<dbReference type="SUPFAM" id="SSF53067">
    <property type="entry name" value="Actin-like ATPase domain"/>
    <property type="match status" value="2"/>
</dbReference>
<dbReference type="Gene3D" id="3.30.420.40">
    <property type="match status" value="2"/>
</dbReference>
<feature type="compositionally biased region" description="Polar residues" evidence="2">
    <location>
        <begin position="120"/>
        <end position="133"/>
    </location>
</feature>